<proteinExistence type="predicted"/>
<dbReference type="OrthoDB" id="6154981at2759"/>
<name>A0A8S3Q5A6_MYTED</name>
<dbReference type="Proteomes" id="UP000683360">
    <property type="component" value="Unassembled WGS sequence"/>
</dbReference>
<keyword evidence="3" id="KW-1185">Reference proteome</keyword>
<accession>A0A8S3Q5A6</accession>
<reference evidence="2" key="1">
    <citation type="submission" date="2021-03" db="EMBL/GenBank/DDBJ databases">
        <authorList>
            <person name="Bekaert M."/>
        </authorList>
    </citation>
    <scope>NUCLEOTIDE SEQUENCE</scope>
</reference>
<organism evidence="2 3">
    <name type="scientific">Mytilus edulis</name>
    <name type="common">Blue mussel</name>
    <dbReference type="NCBI Taxonomy" id="6550"/>
    <lineage>
        <taxon>Eukaryota</taxon>
        <taxon>Metazoa</taxon>
        <taxon>Spiralia</taxon>
        <taxon>Lophotrochozoa</taxon>
        <taxon>Mollusca</taxon>
        <taxon>Bivalvia</taxon>
        <taxon>Autobranchia</taxon>
        <taxon>Pteriomorphia</taxon>
        <taxon>Mytilida</taxon>
        <taxon>Mytiloidea</taxon>
        <taxon>Mytilidae</taxon>
        <taxon>Mytilinae</taxon>
        <taxon>Mytilus</taxon>
    </lineage>
</organism>
<evidence type="ECO:0000256" key="1">
    <source>
        <dbReference type="SAM" id="MobiDB-lite"/>
    </source>
</evidence>
<gene>
    <name evidence="2" type="ORF">MEDL_5716</name>
</gene>
<feature type="compositionally biased region" description="Polar residues" evidence="1">
    <location>
        <begin position="155"/>
        <end position="176"/>
    </location>
</feature>
<comment type="caution">
    <text evidence="2">The sequence shown here is derived from an EMBL/GenBank/DDBJ whole genome shotgun (WGS) entry which is preliminary data.</text>
</comment>
<feature type="compositionally biased region" description="Basic and acidic residues" evidence="1">
    <location>
        <begin position="118"/>
        <end position="150"/>
    </location>
</feature>
<feature type="region of interest" description="Disordered" evidence="1">
    <location>
        <begin position="96"/>
        <end position="179"/>
    </location>
</feature>
<dbReference type="AlphaFoldDB" id="A0A8S3Q5A6"/>
<evidence type="ECO:0008006" key="4">
    <source>
        <dbReference type="Google" id="ProtNLM"/>
    </source>
</evidence>
<sequence length="288" mass="33160">MSEPVQLDSLIKQRVQEAVSTAQNDIVHHMDRIIKSSFDAFQKSTNENQRQLSETQLAKIEDEFGQLRVQEKGNEEQFKVNSKVANKMKEARCFLREDPEQTEQTQKAAQSISEVTEYETHSLADDSEDEKRIIRAENKAARKIKNEKQSKQHRSTPYSTSQSSRFNSNAPRNNVPVQRPGKCYECGIPGHWRVDHQTGAFGATMQRNKIDKISKNVNSFDKTVENFDSFDKSTIAKDTHSQFVKLDNTFKSTVTKVNSNDSPVNRLRNAYTYWQSINANDYMPLKMR</sequence>
<evidence type="ECO:0000313" key="3">
    <source>
        <dbReference type="Proteomes" id="UP000683360"/>
    </source>
</evidence>
<protein>
    <recommendedName>
        <fullName evidence="4">CCHC-type domain-containing protein</fullName>
    </recommendedName>
</protein>
<dbReference type="EMBL" id="CAJPWZ010000329">
    <property type="protein sequence ID" value="CAG2190422.1"/>
    <property type="molecule type" value="Genomic_DNA"/>
</dbReference>
<evidence type="ECO:0000313" key="2">
    <source>
        <dbReference type="EMBL" id="CAG2190422.1"/>
    </source>
</evidence>
<feature type="compositionally biased region" description="Polar residues" evidence="1">
    <location>
        <begin position="102"/>
        <end position="114"/>
    </location>
</feature>